<evidence type="ECO:0000313" key="2">
    <source>
        <dbReference type="EMBL" id="ABB47406.1"/>
    </source>
</evidence>
<reference evidence="2" key="2">
    <citation type="submission" date="2003-05" db="EMBL/GenBank/DDBJ databases">
        <authorList>
            <person name="Buell C.R."/>
            <person name="Wing R.A."/>
            <person name="McCombie W.R."/>
            <person name="Messing J."/>
            <person name="Yuan Q."/>
            <person name="Ouyang S."/>
        </authorList>
    </citation>
    <scope>NUCLEOTIDE SEQUENCE</scope>
</reference>
<dbReference type="AlphaFoldDB" id="Q338X6"/>
<name>Q338X6_ORYSJ</name>
<evidence type="ECO:0000256" key="1">
    <source>
        <dbReference type="SAM" id="MobiDB-lite"/>
    </source>
</evidence>
<sequence length="125" mass="13472">MTVDGGDDGFGAGDDGGQWGQPIRCRQRPRAAGATDLTPAMSVGGGAYDPTLTTTTGGGSDAPTACDGLWRRYKRSNAKNPFSHAVALVAYENRDFCRPFGVCGWYNRMQKSFWPVCKKGFRISV</sequence>
<organism evidence="2">
    <name type="scientific">Oryza sativa subsp. japonica</name>
    <name type="common">Rice</name>
    <dbReference type="NCBI Taxonomy" id="39947"/>
    <lineage>
        <taxon>Eukaryota</taxon>
        <taxon>Viridiplantae</taxon>
        <taxon>Streptophyta</taxon>
        <taxon>Embryophyta</taxon>
        <taxon>Tracheophyta</taxon>
        <taxon>Spermatophyta</taxon>
        <taxon>Magnoliopsida</taxon>
        <taxon>Liliopsida</taxon>
        <taxon>Poales</taxon>
        <taxon>Poaceae</taxon>
        <taxon>BOP clade</taxon>
        <taxon>Oryzoideae</taxon>
        <taxon>Oryzeae</taxon>
        <taxon>Oryzinae</taxon>
        <taxon>Oryza</taxon>
        <taxon>Oryza sativa</taxon>
    </lineage>
</organism>
<dbReference type="EMBL" id="DP000086">
    <property type="protein sequence ID" value="ABB47406.1"/>
    <property type="molecule type" value="Genomic_DNA"/>
</dbReference>
<protein>
    <submittedName>
        <fullName evidence="2">Uncharacterized protein</fullName>
    </submittedName>
</protein>
<reference evidence="2" key="1">
    <citation type="journal article" date="2003" name="Science">
        <title>In-depth view of structure, activity, and evolution of rice chromosome 10.</title>
        <authorList>
            <consortium name="Rice Chromosome 10 Sequencing Consortium"/>
        </authorList>
    </citation>
    <scope>NUCLEOTIDE SEQUENCE [LARGE SCALE GENOMIC DNA]</scope>
</reference>
<feature type="region of interest" description="Disordered" evidence="1">
    <location>
        <begin position="1"/>
        <end position="39"/>
    </location>
</feature>
<proteinExistence type="predicted"/>
<gene>
    <name evidence="2" type="ordered locus">LOC_Os10g23320</name>
</gene>
<accession>Q338X6</accession>
<reference evidence="2" key="3">
    <citation type="submission" date="2006-07" db="EMBL/GenBank/DDBJ databases">
        <authorList>
            <person name="Buell R."/>
        </authorList>
    </citation>
    <scope>NUCLEOTIDE SEQUENCE</scope>
</reference>
<feature type="compositionally biased region" description="Gly residues" evidence="1">
    <location>
        <begin position="8"/>
        <end position="19"/>
    </location>
</feature>